<feature type="compositionally biased region" description="Low complexity" evidence="1">
    <location>
        <begin position="791"/>
        <end position="806"/>
    </location>
</feature>
<feature type="transmembrane region" description="Helical" evidence="2">
    <location>
        <begin position="185"/>
        <end position="205"/>
    </location>
</feature>
<feature type="compositionally biased region" description="Basic and acidic residues" evidence="1">
    <location>
        <begin position="566"/>
        <end position="575"/>
    </location>
</feature>
<evidence type="ECO:0000313" key="4">
    <source>
        <dbReference type="Proteomes" id="UP000095149"/>
    </source>
</evidence>
<evidence type="ECO:0000256" key="1">
    <source>
        <dbReference type="SAM" id="MobiDB-lite"/>
    </source>
</evidence>
<feature type="transmembrane region" description="Helical" evidence="2">
    <location>
        <begin position="140"/>
        <end position="165"/>
    </location>
</feature>
<feature type="compositionally biased region" description="Polar residues" evidence="1">
    <location>
        <begin position="301"/>
        <end position="319"/>
    </location>
</feature>
<feature type="compositionally biased region" description="Basic residues" evidence="1">
    <location>
        <begin position="485"/>
        <end position="494"/>
    </location>
</feature>
<dbReference type="AlphaFoldDB" id="A0A1E3JGK4"/>
<protein>
    <submittedName>
        <fullName evidence="3">Uncharacterized protein</fullName>
    </submittedName>
</protein>
<feature type="compositionally biased region" description="Basic residues" evidence="1">
    <location>
        <begin position="581"/>
        <end position="592"/>
    </location>
</feature>
<dbReference type="Proteomes" id="UP000095149">
    <property type="component" value="Unassembled WGS sequence"/>
</dbReference>
<feature type="compositionally biased region" description="Polar residues" evidence="1">
    <location>
        <begin position="864"/>
        <end position="878"/>
    </location>
</feature>
<name>A0A1E3JGK4_9TREE</name>
<feature type="compositionally biased region" description="Basic and acidic residues" evidence="1">
    <location>
        <begin position="643"/>
        <end position="653"/>
    </location>
</feature>
<feature type="compositionally biased region" description="Polar residues" evidence="1">
    <location>
        <begin position="506"/>
        <end position="521"/>
    </location>
</feature>
<comment type="caution">
    <text evidence="3">The sequence shown here is derived from an EMBL/GenBank/DDBJ whole genome shotgun (WGS) entry which is preliminary data.</text>
</comment>
<feature type="transmembrane region" description="Helical" evidence="2">
    <location>
        <begin position="264"/>
        <end position="285"/>
    </location>
</feature>
<accession>A0A1E3JGK4</accession>
<sequence>MTHMSPASLLFASMCTTCVMCYFLWHSWSFDKWKSMRPTQRRAFKCGITWAYLLANGCFLTWSVFLGYIKYSVGYQTLPTTGETIPTPFVLWPQHYQDVTPALYYILVGGFSMIVMIYVEEMCFWIHLSSSIRGTTTKTWLASFHFKVWLVLTLGVVGSMVAVVVPVNYDPSQMEARAFLVGTTYHTVFTIGSLYIIITFPKLIETVRQQGGSQMVLKRLAYHRKLTFYRIAARLVFSVPFITVAADGMTPHHDIASNQFLTDFFVMIGLAGFMVSVVISVYLFFPPENSSTSRPLLRALQPSSSTDPISVTLSPTSPTGPRPHTKGGASTLTDGTGTSYFASPSYAGDDEDVEKNQVLSFTAAGGRFERRSKVENEKDRLDLDDVDELEYEYEDESKGVGMGKLDILRVAPFATPPSSPNDPSLFPPTAPAYRSKTDSTTSNHATFALSSSSRPDTSGSTTTTNGGRPGTGNSASTSRTDARAHVARNGRLHKHLSDPSILLAPFSSSPRRPGDSSTPATSAEVRAKVSAAVKEQGSVYAWSILADHLRLPDSVMPSGAEMVEMGERERERGVDDTVVVVKKHRHHPRRPRPAPAPPSNSTSRTNTTLPSSHFTPSPNPPCTSSRVPSLQPPSSILIGGKLRTPDDMVDPKPPKPFSASSMANKRLDTHVFTTSYPPSSSTHSPTSADSHGSGAPRGGIDVYEHYLSSAAAAIAKEREQEAAVAAAARGRSPSPTKGAFERFGSLGSLGGLGEVENPFMESSEDVTMLRSLPPPRRGFRNNSNPPVPNLGRSNSTAAANAGRSAAVNQPSAVPPPDKSTTPPTAYQRQLDPSPMPFSRTLDLEPEYEAPAEVKVGSEGDRSLSDSTASLRGTPQQHLPSEHVGLAGDV</sequence>
<feature type="transmembrane region" description="Helical" evidence="2">
    <location>
        <begin position="6"/>
        <end position="25"/>
    </location>
</feature>
<gene>
    <name evidence="3" type="ORF">I350_06642</name>
</gene>
<feature type="region of interest" description="Disordered" evidence="1">
    <location>
        <begin position="566"/>
        <end position="697"/>
    </location>
</feature>
<dbReference type="EMBL" id="MEKH01000011">
    <property type="protein sequence ID" value="ODO00021.1"/>
    <property type="molecule type" value="Genomic_DNA"/>
</dbReference>
<keyword evidence="2" id="KW-1133">Transmembrane helix</keyword>
<feature type="compositionally biased region" description="Pro residues" evidence="1">
    <location>
        <begin position="414"/>
        <end position="430"/>
    </location>
</feature>
<feature type="transmembrane region" description="Helical" evidence="2">
    <location>
        <begin position="102"/>
        <end position="119"/>
    </location>
</feature>
<evidence type="ECO:0000256" key="2">
    <source>
        <dbReference type="SAM" id="Phobius"/>
    </source>
</evidence>
<feature type="region of interest" description="Disordered" evidence="1">
    <location>
        <begin position="289"/>
        <end position="348"/>
    </location>
</feature>
<organism evidence="3 4">
    <name type="scientific">Cryptococcus amylolentus CBS 6273</name>
    <dbReference type="NCBI Taxonomy" id="1296118"/>
    <lineage>
        <taxon>Eukaryota</taxon>
        <taxon>Fungi</taxon>
        <taxon>Dikarya</taxon>
        <taxon>Basidiomycota</taxon>
        <taxon>Agaricomycotina</taxon>
        <taxon>Tremellomycetes</taxon>
        <taxon>Tremellales</taxon>
        <taxon>Cryptococcaceae</taxon>
        <taxon>Cryptococcus</taxon>
    </lineage>
</organism>
<feature type="compositionally biased region" description="Polar residues" evidence="1">
    <location>
        <begin position="328"/>
        <end position="342"/>
    </location>
</feature>
<feature type="region of interest" description="Disordered" evidence="1">
    <location>
        <begin position="725"/>
        <end position="889"/>
    </location>
</feature>
<feature type="compositionally biased region" description="Polar residues" evidence="1">
    <location>
        <begin position="622"/>
        <end position="634"/>
    </location>
</feature>
<feature type="compositionally biased region" description="Polar residues" evidence="1">
    <location>
        <begin position="818"/>
        <end position="827"/>
    </location>
</feature>
<feature type="compositionally biased region" description="Low complexity" evidence="1">
    <location>
        <begin position="599"/>
        <end position="612"/>
    </location>
</feature>
<reference evidence="3 4" key="1">
    <citation type="submission" date="2016-06" db="EMBL/GenBank/DDBJ databases">
        <title>Evolution of pathogenesis and genome organization in the Tremellales.</title>
        <authorList>
            <person name="Cuomo C."/>
            <person name="Litvintseva A."/>
            <person name="Heitman J."/>
            <person name="Chen Y."/>
            <person name="Sun S."/>
            <person name="Springer D."/>
            <person name="Dromer F."/>
            <person name="Young S."/>
            <person name="Zeng Q."/>
            <person name="Chapman S."/>
            <person name="Gujja S."/>
            <person name="Saif S."/>
            <person name="Birren B."/>
        </authorList>
    </citation>
    <scope>NUCLEOTIDE SEQUENCE [LARGE SCALE GENOMIC DNA]</scope>
    <source>
        <strain evidence="3 4">CBS 6273</strain>
    </source>
</reference>
<feature type="compositionally biased region" description="Low complexity" evidence="1">
    <location>
        <begin position="673"/>
        <end position="687"/>
    </location>
</feature>
<feature type="compositionally biased region" description="Polar residues" evidence="1">
    <location>
        <begin position="438"/>
        <end position="449"/>
    </location>
</feature>
<keyword evidence="2" id="KW-0472">Membrane</keyword>
<feature type="region of interest" description="Disordered" evidence="1">
    <location>
        <begin position="414"/>
        <end position="523"/>
    </location>
</feature>
<proteinExistence type="predicted"/>
<evidence type="ECO:0000313" key="3">
    <source>
        <dbReference type="EMBL" id="ODO00021.1"/>
    </source>
</evidence>
<feature type="transmembrane region" description="Helical" evidence="2">
    <location>
        <begin position="46"/>
        <end position="69"/>
    </location>
</feature>
<keyword evidence="2" id="KW-0812">Transmembrane</keyword>
<feature type="compositionally biased region" description="Low complexity" evidence="1">
    <location>
        <begin position="450"/>
        <end position="474"/>
    </location>
</feature>